<feature type="compositionally biased region" description="Basic residues" evidence="2">
    <location>
        <begin position="219"/>
        <end position="229"/>
    </location>
</feature>
<reference evidence="5" key="1">
    <citation type="submission" date="2025-08" db="UniProtKB">
        <authorList>
            <consortium name="RefSeq"/>
        </authorList>
    </citation>
    <scope>IDENTIFICATION</scope>
    <source>
        <tissue evidence="5">Whole Larva</tissue>
    </source>
</reference>
<organism evidence="4 5">
    <name type="scientific">Nicrophorus vespilloides</name>
    <name type="common">Boreal carrion beetle</name>
    <dbReference type="NCBI Taxonomy" id="110193"/>
    <lineage>
        <taxon>Eukaryota</taxon>
        <taxon>Metazoa</taxon>
        <taxon>Ecdysozoa</taxon>
        <taxon>Arthropoda</taxon>
        <taxon>Hexapoda</taxon>
        <taxon>Insecta</taxon>
        <taxon>Pterygota</taxon>
        <taxon>Neoptera</taxon>
        <taxon>Endopterygota</taxon>
        <taxon>Coleoptera</taxon>
        <taxon>Polyphaga</taxon>
        <taxon>Staphyliniformia</taxon>
        <taxon>Silphidae</taxon>
        <taxon>Nicrophorinae</taxon>
        <taxon>Nicrophorus</taxon>
    </lineage>
</organism>
<sequence>MDFARKQLEKYGWEEGKGLGKDETGMTTAIKPKLKYDNTGLGHDIAKDFTNNWWDNVYNNASKNIEIKKDEGNEVKMNLKNGESVEISTKTYSVRDFKKNNDKLAYGTFLRTSQLTTKGVVDFENVPEAPIPQKVVNLTDDELFAACGGRTAHKGARHGIKQSGKLSRIDKQEKLLLKRLQRVSISEDEDAKTEKKLKKLAKNKDKIAGQEEAVDASNKKKKRKKKRKSVSFSETVTEYHTQEQDTSSQSNESLEPPVILQTKIKDQTEEPNNQDEGIEQDCDMKTGDFSNQQCFEVVQKSKKEKKKKRATERFLEAIAGQEVMEKCKRKHDEDCEDLITKKRCEEISSKSLRKKKKKKKLAEKAAIINSIADSLDQVCKISDTE</sequence>
<evidence type="ECO:0000256" key="1">
    <source>
        <dbReference type="ARBA" id="ARBA00040365"/>
    </source>
</evidence>
<name>A0ABM1M0K2_NICVS</name>
<dbReference type="Pfam" id="PF01585">
    <property type="entry name" value="G-patch"/>
    <property type="match status" value="1"/>
</dbReference>
<dbReference type="InterPro" id="IPR050656">
    <property type="entry name" value="PINX1"/>
</dbReference>
<feature type="region of interest" description="Disordered" evidence="2">
    <location>
        <begin position="202"/>
        <end position="283"/>
    </location>
</feature>
<dbReference type="GeneID" id="108556475"/>
<feature type="compositionally biased region" description="Acidic residues" evidence="2">
    <location>
        <begin position="272"/>
        <end position="281"/>
    </location>
</feature>
<proteinExistence type="predicted"/>
<keyword evidence="4" id="KW-1185">Reference proteome</keyword>
<evidence type="ECO:0000256" key="2">
    <source>
        <dbReference type="SAM" id="MobiDB-lite"/>
    </source>
</evidence>
<dbReference type="Proteomes" id="UP000695000">
    <property type="component" value="Unplaced"/>
</dbReference>
<dbReference type="RefSeq" id="XP_017768102.1">
    <property type="nucleotide sequence ID" value="XM_017912613.1"/>
</dbReference>
<accession>A0ABM1M0K2</accession>
<feature type="compositionally biased region" description="Polar residues" evidence="2">
    <location>
        <begin position="230"/>
        <end position="253"/>
    </location>
</feature>
<evidence type="ECO:0000259" key="3">
    <source>
        <dbReference type="PROSITE" id="PS50174"/>
    </source>
</evidence>
<protein>
    <recommendedName>
        <fullName evidence="1">G patch domain-containing protein 4</fullName>
    </recommendedName>
</protein>
<dbReference type="SMART" id="SM00443">
    <property type="entry name" value="G_patch"/>
    <property type="match status" value="1"/>
</dbReference>
<dbReference type="PANTHER" id="PTHR23149:SF9">
    <property type="entry name" value="G PATCH DOMAIN-CONTAINING PROTEIN 4"/>
    <property type="match status" value="1"/>
</dbReference>
<evidence type="ECO:0000313" key="5">
    <source>
        <dbReference type="RefSeq" id="XP_017768102.1"/>
    </source>
</evidence>
<feature type="domain" description="G-patch" evidence="3">
    <location>
        <begin position="1"/>
        <end position="46"/>
    </location>
</feature>
<dbReference type="PROSITE" id="PS50174">
    <property type="entry name" value="G_PATCH"/>
    <property type="match status" value="1"/>
</dbReference>
<gene>
    <name evidence="5" type="primary">LOC108556475</name>
</gene>
<evidence type="ECO:0000313" key="4">
    <source>
        <dbReference type="Proteomes" id="UP000695000"/>
    </source>
</evidence>
<dbReference type="InterPro" id="IPR000467">
    <property type="entry name" value="G_patch_dom"/>
</dbReference>
<dbReference type="PANTHER" id="PTHR23149">
    <property type="entry name" value="G PATCH DOMAIN CONTAINING PROTEIN"/>
    <property type="match status" value="1"/>
</dbReference>